<protein>
    <submittedName>
        <fullName evidence="2">Uncharacterized protein</fullName>
    </submittedName>
</protein>
<proteinExistence type="predicted"/>
<keyword evidence="3" id="KW-1185">Reference proteome</keyword>
<evidence type="ECO:0000313" key="2">
    <source>
        <dbReference type="EMBL" id="KAF9513203.1"/>
    </source>
</evidence>
<dbReference type="AlphaFoldDB" id="A0A9P6DW05"/>
<feature type="region of interest" description="Disordered" evidence="1">
    <location>
        <begin position="1"/>
        <end position="35"/>
    </location>
</feature>
<dbReference type="EMBL" id="MU128976">
    <property type="protein sequence ID" value="KAF9513203.1"/>
    <property type="molecule type" value="Genomic_DNA"/>
</dbReference>
<evidence type="ECO:0000256" key="1">
    <source>
        <dbReference type="SAM" id="MobiDB-lite"/>
    </source>
</evidence>
<organism evidence="2 3">
    <name type="scientific">Hydnum rufescens UP504</name>
    <dbReference type="NCBI Taxonomy" id="1448309"/>
    <lineage>
        <taxon>Eukaryota</taxon>
        <taxon>Fungi</taxon>
        <taxon>Dikarya</taxon>
        <taxon>Basidiomycota</taxon>
        <taxon>Agaricomycotina</taxon>
        <taxon>Agaricomycetes</taxon>
        <taxon>Cantharellales</taxon>
        <taxon>Hydnaceae</taxon>
        <taxon>Hydnum</taxon>
    </lineage>
</organism>
<name>A0A9P6DW05_9AGAM</name>
<comment type="caution">
    <text evidence="2">The sequence shown here is derived from an EMBL/GenBank/DDBJ whole genome shotgun (WGS) entry which is preliminary data.</text>
</comment>
<evidence type="ECO:0000313" key="3">
    <source>
        <dbReference type="Proteomes" id="UP000886523"/>
    </source>
</evidence>
<accession>A0A9P6DW05</accession>
<gene>
    <name evidence="2" type="ORF">BS47DRAFT_1362643</name>
</gene>
<sequence length="107" mass="11964">MQGPGTPDKPHTHFGRSSSELTMKPPINPPDETMMQDHRKCRWNHTPALVGTLSQCENPCTKKGCAQPPTTCNPIQEPATMAQKMSSTHPLWWVCGNFKFVILTQHP</sequence>
<dbReference type="Proteomes" id="UP000886523">
    <property type="component" value="Unassembled WGS sequence"/>
</dbReference>
<reference evidence="2" key="1">
    <citation type="journal article" date="2020" name="Nat. Commun.">
        <title>Large-scale genome sequencing of mycorrhizal fungi provides insights into the early evolution of symbiotic traits.</title>
        <authorList>
            <person name="Miyauchi S."/>
            <person name="Kiss E."/>
            <person name="Kuo A."/>
            <person name="Drula E."/>
            <person name="Kohler A."/>
            <person name="Sanchez-Garcia M."/>
            <person name="Morin E."/>
            <person name="Andreopoulos B."/>
            <person name="Barry K.W."/>
            <person name="Bonito G."/>
            <person name="Buee M."/>
            <person name="Carver A."/>
            <person name="Chen C."/>
            <person name="Cichocki N."/>
            <person name="Clum A."/>
            <person name="Culley D."/>
            <person name="Crous P.W."/>
            <person name="Fauchery L."/>
            <person name="Girlanda M."/>
            <person name="Hayes R.D."/>
            <person name="Keri Z."/>
            <person name="LaButti K."/>
            <person name="Lipzen A."/>
            <person name="Lombard V."/>
            <person name="Magnuson J."/>
            <person name="Maillard F."/>
            <person name="Murat C."/>
            <person name="Nolan M."/>
            <person name="Ohm R.A."/>
            <person name="Pangilinan J."/>
            <person name="Pereira M.F."/>
            <person name="Perotto S."/>
            <person name="Peter M."/>
            <person name="Pfister S."/>
            <person name="Riley R."/>
            <person name="Sitrit Y."/>
            <person name="Stielow J.B."/>
            <person name="Szollosi G."/>
            <person name="Zifcakova L."/>
            <person name="Stursova M."/>
            <person name="Spatafora J.W."/>
            <person name="Tedersoo L."/>
            <person name="Vaario L.M."/>
            <person name="Yamada A."/>
            <person name="Yan M."/>
            <person name="Wang P."/>
            <person name="Xu J."/>
            <person name="Bruns T."/>
            <person name="Baldrian P."/>
            <person name="Vilgalys R."/>
            <person name="Dunand C."/>
            <person name="Henrissat B."/>
            <person name="Grigoriev I.V."/>
            <person name="Hibbett D."/>
            <person name="Nagy L.G."/>
            <person name="Martin F.M."/>
        </authorList>
    </citation>
    <scope>NUCLEOTIDE SEQUENCE</scope>
    <source>
        <strain evidence="2">UP504</strain>
    </source>
</reference>